<sequence>MTRHLLLPLLALAIIGTTRAGDGDFLPPEPLAMRALAAQPDVRAAVAAAQAAAAERDALAAGSYEWEAIMIPQRRTVDPQLRYREFEGQLSRRIRLPGKAALDRAIGEHALTAAQLGIDDATHQAARRLGQDWMTWLRAEALADDAQQQRMLMEQARQLLARRVQLGDAARRDLDLMDAELAQLRAAELSARADADAARKALATTYPQLPLPAKPPQLPEPTPLPHGAAYWRDLIIQRSHEIGIAHQNTLRQQSVAARARADRLPDPSIGLRVLDDRGGAERAVGLVVSVPLGTRYRRDVAEREAAHAAKVEAEEAMVRLEIVRDAQATADLAEARQAQWQALQAAALAQEAASARTRRAWELGEASLPEWLQAERMARASRAQERVARVDALHAALRVRIDSYELWHDSDAEETSASAQHTTLAVPQAHATPPANP</sequence>
<dbReference type="STRING" id="213588.SAMN02745204_00482"/>
<evidence type="ECO:0000256" key="5">
    <source>
        <dbReference type="ARBA" id="ARBA00023237"/>
    </source>
</evidence>
<keyword evidence="4" id="KW-0472">Membrane</keyword>
<gene>
    <name evidence="8" type="ORF">SAMN02745204_00482</name>
</gene>
<dbReference type="InterPro" id="IPR051906">
    <property type="entry name" value="TolC-like"/>
</dbReference>
<dbReference type="GO" id="GO:0015562">
    <property type="term" value="F:efflux transmembrane transporter activity"/>
    <property type="evidence" value="ECO:0007669"/>
    <property type="project" value="InterPro"/>
</dbReference>
<evidence type="ECO:0000256" key="3">
    <source>
        <dbReference type="ARBA" id="ARBA00022692"/>
    </source>
</evidence>
<evidence type="ECO:0000256" key="6">
    <source>
        <dbReference type="SAM" id="MobiDB-lite"/>
    </source>
</evidence>
<feature type="compositionally biased region" description="Polar residues" evidence="6">
    <location>
        <begin position="415"/>
        <end position="425"/>
    </location>
</feature>
<protein>
    <submittedName>
        <fullName evidence="8">Outer membrane protein TolC</fullName>
    </submittedName>
</protein>
<keyword evidence="2" id="KW-1134">Transmembrane beta strand</keyword>
<feature type="region of interest" description="Disordered" evidence="6">
    <location>
        <begin position="412"/>
        <end position="437"/>
    </location>
</feature>
<reference evidence="9" key="1">
    <citation type="submission" date="2016-11" db="EMBL/GenBank/DDBJ databases">
        <authorList>
            <person name="Varghese N."/>
            <person name="Submissions S."/>
        </authorList>
    </citation>
    <scope>NUCLEOTIDE SEQUENCE [LARGE SCALE GENOMIC DNA]</scope>
    <source>
        <strain evidence="9">DSM 14834</strain>
    </source>
</reference>
<keyword evidence="9" id="KW-1185">Reference proteome</keyword>
<dbReference type="PANTHER" id="PTHR30026">
    <property type="entry name" value="OUTER MEMBRANE PROTEIN TOLC"/>
    <property type="match status" value="1"/>
</dbReference>
<dbReference type="OrthoDB" id="7616984at2"/>
<dbReference type="GO" id="GO:0009279">
    <property type="term" value="C:cell outer membrane"/>
    <property type="evidence" value="ECO:0007669"/>
    <property type="project" value="UniProtKB-SubCell"/>
</dbReference>
<dbReference type="PANTHER" id="PTHR30026:SF20">
    <property type="entry name" value="OUTER MEMBRANE PROTEIN TOLC"/>
    <property type="match status" value="1"/>
</dbReference>
<dbReference type="AlphaFoldDB" id="A0A1M4TNG1"/>
<feature type="signal peptide" evidence="7">
    <location>
        <begin position="1"/>
        <end position="20"/>
    </location>
</feature>
<organism evidence="8 9">
    <name type="scientific">Thermomonas hydrothermalis</name>
    <dbReference type="NCBI Taxonomy" id="213588"/>
    <lineage>
        <taxon>Bacteria</taxon>
        <taxon>Pseudomonadati</taxon>
        <taxon>Pseudomonadota</taxon>
        <taxon>Gammaproteobacteria</taxon>
        <taxon>Lysobacterales</taxon>
        <taxon>Lysobacteraceae</taxon>
        <taxon>Thermomonas</taxon>
    </lineage>
</organism>
<evidence type="ECO:0000256" key="4">
    <source>
        <dbReference type="ARBA" id="ARBA00023136"/>
    </source>
</evidence>
<name>A0A1M4TNG1_9GAMM</name>
<keyword evidence="3" id="KW-0812">Transmembrane</keyword>
<evidence type="ECO:0000313" key="9">
    <source>
        <dbReference type="Proteomes" id="UP000242857"/>
    </source>
</evidence>
<evidence type="ECO:0000256" key="1">
    <source>
        <dbReference type="ARBA" id="ARBA00004442"/>
    </source>
</evidence>
<dbReference type="Proteomes" id="UP000242857">
    <property type="component" value="Unassembled WGS sequence"/>
</dbReference>
<dbReference type="RefSeq" id="WP_072755035.1">
    <property type="nucleotide sequence ID" value="NZ_FQUK01000005.1"/>
</dbReference>
<keyword evidence="7" id="KW-0732">Signal</keyword>
<proteinExistence type="predicted"/>
<evidence type="ECO:0000256" key="2">
    <source>
        <dbReference type="ARBA" id="ARBA00022452"/>
    </source>
</evidence>
<accession>A0A1M4TNG1</accession>
<evidence type="ECO:0000313" key="8">
    <source>
        <dbReference type="EMBL" id="SHE45827.1"/>
    </source>
</evidence>
<feature type="chain" id="PRO_5012612339" evidence="7">
    <location>
        <begin position="21"/>
        <end position="437"/>
    </location>
</feature>
<dbReference type="EMBL" id="FQUK01000005">
    <property type="protein sequence ID" value="SHE45827.1"/>
    <property type="molecule type" value="Genomic_DNA"/>
</dbReference>
<evidence type="ECO:0000256" key="7">
    <source>
        <dbReference type="SAM" id="SignalP"/>
    </source>
</evidence>
<dbReference type="SUPFAM" id="SSF56954">
    <property type="entry name" value="Outer membrane efflux proteins (OEP)"/>
    <property type="match status" value="1"/>
</dbReference>
<dbReference type="GO" id="GO:1990281">
    <property type="term" value="C:efflux pump complex"/>
    <property type="evidence" value="ECO:0007669"/>
    <property type="project" value="TreeGrafter"/>
</dbReference>
<comment type="subcellular location">
    <subcellularLocation>
        <location evidence="1">Cell outer membrane</location>
    </subcellularLocation>
</comment>
<keyword evidence="5" id="KW-0998">Cell outer membrane</keyword>
<dbReference type="GO" id="GO:0015288">
    <property type="term" value="F:porin activity"/>
    <property type="evidence" value="ECO:0007669"/>
    <property type="project" value="TreeGrafter"/>
</dbReference>
<dbReference type="Gene3D" id="1.20.1600.10">
    <property type="entry name" value="Outer membrane efflux proteins (OEP)"/>
    <property type="match status" value="1"/>
</dbReference>